<comment type="subcellular location">
    <subcellularLocation>
        <location evidence="11">Virion tegument</location>
    </subcellularLocation>
    <subcellularLocation>
        <location evidence="11">Virion membrane</location>
        <topology evidence="11">Lipid-anchor</topology>
    </subcellularLocation>
    <subcellularLocation>
        <location evidence="11">Host cell membrane</location>
        <topology evidence="11">Lipid-anchor</topology>
        <orientation evidence="11">Cytoplasmic side</orientation>
    </subcellularLocation>
    <subcellularLocation>
        <location evidence="11">Host Golgi apparatus membrane</location>
        <topology evidence="11">Lipid-anchor</topology>
        <orientation evidence="11">Cytoplasmic side</orientation>
    </subcellularLocation>
    <text evidence="11">Virion membrane-associated tegument protein. Associates with host membrane lipids rafts. During virion morphogenesis, this protein probably accumulates in the endosomes and trans-Golgi where secondary envelopment occurs. It is probably transported to the cell surface from where it is endocytosed and directed to the trans-Golgi network (TGN).</text>
</comment>
<evidence type="ECO:0000256" key="11">
    <source>
        <dbReference type="HAMAP-Rule" id="MF_04041"/>
    </source>
</evidence>
<proteinExistence type="inferred from homology"/>
<evidence type="ECO:0000256" key="5">
    <source>
        <dbReference type="ARBA" id="ARBA00022812"/>
    </source>
</evidence>
<reference evidence="13 14" key="2">
    <citation type="submission" date="2013-11" db="EMBL/GenBank/DDBJ databases">
        <title>Genome sequence of a novel, newly isolated strain of guinea pig cytomegalovirus: CIDMTR strain.</title>
        <authorList>
            <person name="Schleiss M.R."/>
            <person name="Hernandez-Alvarado N."/>
            <person name="Ramaraj T."/>
            <person name="Crow J.A."/>
        </authorList>
    </citation>
    <scope>NUCLEOTIDE SEQUENCE [LARGE SCALE GENOMIC DNA]</scope>
    <source>
        <strain evidence="13">CIDMTR</strain>
    </source>
</reference>
<keyword evidence="9 11" id="KW-0564">Palmitate</keyword>
<name>U6H6T5_9BETA</name>
<keyword evidence="4 11" id="KW-0519">Myristate</keyword>
<evidence type="ECO:0000313" key="14">
    <source>
        <dbReference type="Proteomes" id="UP000163196"/>
    </source>
</evidence>
<sequence>MGSGFCKAFCCDRSGKGSKPLYDYCGNEIDLSRRDFSPLSDTSDDDDDENENENENDMTFIDNDDDGDDLGIASDERATFVGENVAGAGSGSSGTGRKKKKSGRGGLDTVPVIDMRPRSDAMPKTIPVPVQMSASNGTGARRKTGVSGGASPKPSSTNRSRRPSSGQARLITL</sequence>
<dbReference type="GO" id="GO:0044178">
    <property type="term" value="C:host cell Golgi membrane"/>
    <property type="evidence" value="ECO:0007669"/>
    <property type="project" value="UniProtKB-SubCell"/>
</dbReference>
<keyword evidence="2 11" id="KW-0597">Phosphoprotein</keyword>
<keyword evidence="1 11" id="KW-1032">Host cell membrane</keyword>
<feature type="region of interest" description="Disordered" evidence="12">
    <location>
        <begin position="32"/>
        <end position="173"/>
    </location>
</feature>
<accession>U6H6T5</accession>
<keyword evidence="3 11" id="KW-0920">Virion tegument</keyword>
<keyword evidence="7 11" id="KW-1043">Host membrane</keyword>
<evidence type="ECO:0000256" key="6">
    <source>
        <dbReference type="ARBA" id="ARBA00022844"/>
    </source>
</evidence>
<feature type="lipid moiety-binding region" description="N-myristoyl glycine; by host" evidence="11">
    <location>
        <position position="2"/>
    </location>
</feature>
<evidence type="ECO:0000256" key="9">
    <source>
        <dbReference type="ARBA" id="ARBA00023139"/>
    </source>
</evidence>
<feature type="compositionally biased region" description="Acidic residues" evidence="12">
    <location>
        <begin position="42"/>
        <end position="69"/>
    </location>
</feature>
<evidence type="ECO:0000256" key="8">
    <source>
        <dbReference type="ARBA" id="ARBA00023136"/>
    </source>
</evidence>
<keyword evidence="10 11" id="KW-0449">Lipoprotein</keyword>
<protein>
    <recommendedName>
        <fullName evidence="11">Cytoplasmic envelopment protein 3</fullName>
    </recommendedName>
</protein>
<dbReference type="GO" id="GO:0046760">
    <property type="term" value="P:viral budding from Golgi membrane"/>
    <property type="evidence" value="ECO:0007669"/>
    <property type="project" value="UniProtKB-UniRule"/>
</dbReference>
<comment type="PTM">
    <text evidence="11">Phosphorylated. Phosphorylation does not seem to be required for recycling to the host Golgi apparatus. Packaging is selective for underphosphorylated forms.</text>
</comment>
<dbReference type="HAMAP" id="MF_04041">
    <property type="entry name" value="HSV_CEP3_betahv"/>
    <property type="match status" value="1"/>
</dbReference>
<keyword evidence="8 11" id="KW-0472">Membrane</keyword>
<keyword evidence="5 11" id="KW-1040">Host Golgi apparatus</keyword>
<dbReference type="GO" id="GO:0055036">
    <property type="term" value="C:virion membrane"/>
    <property type="evidence" value="ECO:0007669"/>
    <property type="project" value="UniProtKB-SubCell"/>
</dbReference>
<dbReference type="GO" id="GO:0020002">
    <property type="term" value="C:host cell plasma membrane"/>
    <property type="evidence" value="ECO:0007669"/>
    <property type="project" value="UniProtKB-SubCell"/>
</dbReference>
<evidence type="ECO:0000256" key="10">
    <source>
        <dbReference type="ARBA" id="ARBA00023288"/>
    </source>
</evidence>
<evidence type="ECO:0000313" key="13">
    <source>
        <dbReference type="EMBL" id="CDI95434.1"/>
    </source>
</evidence>
<comment type="function">
    <text evidence="11">Plays an important role in the cytoplasmic envelopment of tegument proteins and capsids during the assembly and egress processes. Participates also in viral entry at the fusion step probably by regulating the core fusion machinery.</text>
</comment>
<comment type="similarity">
    <text evidence="11">Belongs to the herpesviridae cytoplasmic envelopment protein 3 family.</text>
</comment>
<organism evidence="13 14">
    <name type="scientific">Caviid herpesvirus 2 str. CIDMTR</name>
    <dbReference type="NCBI Taxonomy" id="1415526"/>
    <lineage>
        <taxon>Viruses</taxon>
        <taxon>Duplodnaviria</taxon>
        <taxon>Heunggongvirae</taxon>
        <taxon>Peploviricota</taxon>
        <taxon>Herviviricetes</taxon>
        <taxon>Herpesvirales</taxon>
        <taxon>Orthoherpesviridae</taxon>
        <taxon>Betaherpesvirinae</taxon>
        <taxon>Quwivirus</taxon>
        <taxon>Quwivirus caviidbeta2</taxon>
    </lineage>
</organism>
<evidence type="ECO:0000256" key="12">
    <source>
        <dbReference type="SAM" id="MobiDB-lite"/>
    </source>
</evidence>
<comment type="PTM">
    <text evidence="11">Myristoylation and palmitoylation (probably on one or more of the nearby cysteines at the N-terminus) enable membrane-binding and Golgi apparatus-specific targeting and are essential for efficient packaging.</text>
</comment>
<keyword evidence="6 11" id="KW-0946">Virion</keyword>
<dbReference type="Proteomes" id="UP000163196">
    <property type="component" value="Genome"/>
</dbReference>
<evidence type="ECO:0000256" key="2">
    <source>
        <dbReference type="ARBA" id="ARBA00022553"/>
    </source>
</evidence>
<comment type="subunit">
    <text evidence="11">Interacts with cytoplasmic envelopment protein 2; this interaction is essential for the proper localization of each protein to the assembly complex and thus for the production of infectious virus.</text>
</comment>
<reference evidence="13 14" key="1">
    <citation type="submission" date="2013-09" db="EMBL/GenBank/DDBJ databases">
        <authorList>
            <person name="Sundararajan A."/>
        </authorList>
    </citation>
    <scope>NUCLEOTIDE SEQUENCE [LARGE SCALE GENOMIC DNA]</scope>
    <source>
        <strain evidence="13">CIDMTR</strain>
    </source>
</reference>
<dbReference type="InterPro" id="IPR034705">
    <property type="entry name" value="HSV_CEP3_betahv"/>
</dbReference>
<evidence type="ECO:0000256" key="4">
    <source>
        <dbReference type="ARBA" id="ARBA00022707"/>
    </source>
</evidence>
<dbReference type="EMBL" id="HG531783">
    <property type="protein sequence ID" value="CDI95434.1"/>
    <property type="molecule type" value="Genomic_DNA"/>
</dbReference>
<feature type="initiator methionine" description="Removed; by host" evidence="11">
    <location>
        <position position="1"/>
    </location>
</feature>
<evidence type="ECO:0000256" key="7">
    <source>
        <dbReference type="ARBA" id="ARBA00022870"/>
    </source>
</evidence>
<dbReference type="GO" id="GO:0019033">
    <property type="term" value="C:viral tegument"/>
    <property type="evidence" value="ECO:0007669"/>
    <property type="project" value="UniProtKB-SubCell"/>
</dbReference>
<evidence type="ECO:0000256" key="1">
    <source>
        <dbReference type="ARBA" id="ARBA00022511"/>
    </source>
</evidence>
<evidence type="ECO:0000256" key="3">
    <source>
        <dbReference type="ARBA" id="ARBA00022580"/>
    </source>
</evidence>